<organism evidence="8 9">
    <name type="scientific">Geranomyces variabilis</name>
    <dbReference type="NCBI Taxonomy" id="109894"/>
    <lineage>
        <taxon>Eukaryota</taxon>
        <taxon>Fungi</taxon>
        <taxon>Fungi incertae sedis</taxon>
        <taxon>Chytridiomycota</taxon>
        <taxon>Chytridiomycota incertae sedis</taxon>
        <taxon>Chytridiomycetes</taxon>
        <taxon>Spizellomycetales</taxon>
        <taxon>Powellomycetaceae</taxon>
        <taxon>Geranomyces</taxon>
    </lineage>
</organism>
<accession>A0AAD5XQ16</accession>
<feature type="transmembrane region" description="Helical" evidence="7">
    <location>
        <begin position="20"/>
        <end position="38"/>
    </location>
</feature>
<keyword evidence="5" id="KW-0496">Mitochondrion</keyword>
<dbReference type="GO" id="GO:0004129">
    <property type="term" value="F:cytochrome-c oxidase activity"/>
    <property type="evidence" value="ECO:0007669"/>
    <property type="project" value="TreeGrafter"/>
</dbReference>
<evidence type="ECO:0000313" key="8">
    <source>
        <dbReference type="EMBL" id="KAJ3183470.1"/>
    </source>
</evidence>
<evidence type="ECO:0000313" key="9">
    <source>
        <dbReference type="Proteomes" id="UP001212152"/>
    </source>
</evidence>
<dbReference type="GO" id="GO:0005743">
    <property type="term" value="C:mitochondrial inner membrane"/>
    <property type="evidence" value="ECO:0007669"/>
    <property type="project" value="UniProtKB-SubCell"/>
</dbReference>
<evidence type="ECO:0000256" key="1">
    <source>
        <dbReference type="ARBA" id="ARBA00004273"/>
    </source>
</evidence>
<evidence type="ECO:0000256" key="5">
    <source>
        <dbReference type="ARBA" id="ARBA00023128"/>
    </source>
</evidence>
<proteinExistence type="predicted"/>
<protein>
    <recommendedName>
        <fullName evidence="10">Cytochrome c oxidase subunit 9, mitochondrial</fullName>
    </recommendedName>
</protein>
<name>A0AAD5XQ16_9FUNG</name>
<reference evidence="8" key="1">
    <citation type="submission" date="2020-05" db="EMBL/GenBank/DDBJ databases">
        <title>Phylogenomic resolution of chytrid fungi.</title>
        <authorList>
            <person name="Stajich J.E."/>
            <person name="Amses K."/>
            <person name="Simmons R."/>
            <person name="Seto K."/>
            <person name="Myers J."/>
            <person name="Bonds A."/>
            <person name="Quandt C.A."/>
            <person name="Barry K."/>
            <person name="Liu P."/>
            <person name="Grigoriev I."/>
            <person name="Longcore J.E."/>
            <person name="James T.Y."/>
        </authorList>
    </citation>
    <scope>NUCLEOTIDE SEQUENCE</scope>
    <source>
        <strain evidence="8">JEL0379</strain>
    </source>
</reference>
<gene>
    <name evidence="8" type="ORF">HDU87_006789</name>
</gene>
<keyword evidence="9" id="KW-1185">Reference proteome</keyword>
<dbReference type="Proteomes" id="UP001212152">
    <property type="component" value="Unassembled WGS sequence"/>
</dbReference>
<keyword evidence="4 7" id="KW-1133">Transmembrane helix</keyword>
<evidence type="ECO:0000256" key="4">
    <source>
        <dbReference type="ARBA" id="ARBA00022989"/>
    </source>
</evidence>
<comment type="caution">
    <text evidence="8">The sequence shown here is derived from an EMBL/GenBank/DDBJ whole genome shotgun (WGS) entry which is preliminary data.</text>
</comment>
<evidence type="ECO:0000256" key="2">
    <source>
        <dbReference type="ARBA" id="ARBA00022692"/>
    </source>
</evidence>
<keyword evidence="3" id="KW-0999">Mitochondrion inner membrane</keyword>
<keyword evidence="2 7" id="KW-0812">Transmembrane</keyword>
<dbReference type="AlphaFoldDB" id="A0AAD5XQ16"/>
<comment type="subcellular location">
    <subcellularLocation>
        <location evidence="1">Mitochondrion inner membrane</location>
    </subcellularLocation>
</comment>
<dbReference type="CDD" id="cd22888">
    <property type="entry name" value="CcO_VIIa_fungal"/>
    <property type="match status" value="1"/>
</dbReference>
<evidence type="ECO:0000256" key="6">
    <source>
        <dbReference type="ARBA" id="ARBA00023136"/>
    </source>
</evidence>
<evidence type="ECO:0008006" key="10">
    <source>
        <dbReference type="Google" id="ProtNLM"/>
    </source>
</evidence>
<evidence type="ECO:0000256" key="7">
    <source>
        <dbReference type="SAM" id="Phobius"/>
    </source>
</evidence>
<evidence type="ECO:0000256" key="3">
    <source>
        <dbReference type="ARBA" id="ARBA00022792"/>
    </source>
</evidence>
<sequence length="76" mass="8532">MAFAASAIAPITGRFTKRVLFDLVGSITTGTALAYYYWNSSHLPKMAEYKQYDQKVREELLAAHGSWAKKDGEDDE</sequence>
<dbReference type="PANTHER" id="PTHR28264">
    <property type="entry name" value="CYTOCHROME C OXIDASE SUBUNIT 7A"/>
    <property type="match status" value="1"/>
</dbReference>
<dbReference type="PANTHER" id="PTHR28264:SF1">
    <property type="entry name" value="CYTOCHROME C OXIDASE SUBUNIT 6C"/>
    <property type="match status" value="1"/>
</dbReference>
<dbReference type="GO" id="GO:0006123">
    <property type="term" value="P:mitochondrial electron transport, cytochrome c to oxygen"/>
    <property type="evidence" value="ECO:0007669"/>
    <property type="project" value="TreeGrafter"/>
</dbReference>
<dbReference type="EMBL" id="JADGJQ010000006">
    <property type="protein sequence ID" value="KAJ3183470.1"/>
    <property type="molecule type" value="Genomic_DNA"/>
</dbReference>
<keyword evidence="6 7" id="KW-0472">Membrane</keyword>